<keyword evidence="5 6" id="KW-0472">Membrane</keyword>
<evidence type="ECO:0000313" key="8">
    <source>
        <dbReference type="EMBL" id="JAP92482.1"/>
    </source>
</evidence>
<feature type="transmembrane region" description="Helical" evidence="6">
    <location>
        <begin position="81"/>
        <end position="102"/>
    </location>
</feature>
<dbReference type="SUPFAM" id="SSF103473">
    <property type="entry name" value="MFS general substrate transporter"/>
    <property type="match status" value="1"/>
</dbReference>
<feature type="domain" description="Major facilitator superfamily (MFS) profile" evidence="7">
    <location>
        <begin position="48"/>
        <end position="394"/>
    </location>
</feature>
<reference evidence="8" key="1">
    <citation type="submission" date="2015-07" db="EMBL/GenBank/DDBJ databases">
        <title>Adaptation to a free-living lifestyle via gene acquisitions in the diplomonad Trepomonas sp. PC1.</title>
        <authorList>
            <person name="Xu F."/>
            <person name="Jerlstrom-Hultqvist J."/>
            <person name="Kolisko M."/>
            <person name="Simpson A.G.B."/>
            <person name="Roger A.J."/>
            <person name="Svard S.G."/>
            <person name="Andersson J.O."/>
        </authorList>
    </citation>
    <scope>NUCLEOTIDE SEQUENCE</scope>
    <source>
        <strain evidence="8">PC1</strain>
    </source>
</reference>
<dbReference type="PANTHER" id="PTHR42718:SF9">
    <property type="entry name" value="MAJOR FACILITATOR SUPERFAMILY MULTIDRUG TRANSPORTER MFSC"/>
    <property type="match status" value="1"/>
</dbReference>
<accession>A0A146K6L4</accession>
<dbReference type="InterPro" id="IPR011701">
    <property type="entry name" value="MFS"/>
</dbReference>
<feature type="non-terminal residue" evidence="8">
    <location>
        <position position="1"/>
    </location>
</feature>
<protein>
    <submittedName>
        <fullName evidence="8">Major facilitator superfamily protein</fullName>
    </submittedName>
</protein>
<evidence type="ECO:0000256" key="4">
    <source>
        <dbReference type="ARBA" id="ARBA00022989"/>
    </source>
</evidence>
<dbReference type="GO" id="GO:0016020">
    <property type="term" value="C:membrane"/>
    <property type="evidence" value="ECO:0007669"/>
    <property type="project" value="UniProtKB-SubCell"/>
</dbReference>
<name>A0A146K6L4_9EUKA</name>
<feature type="transmembrane region" description="Helical" evidence="6">
    <location>
        <begin position="300"/>
        <end position="318"/>
    </location>
</feature>
<dbReference type="EMBL" id="GDID01004124">
    <property type="protein sequence ID" value="JAP92482.1"/>
    <property type="molecule type" value="Transcribed_RNA"/>
</dbReference>
<evidence type="ECO:0000256" key="6">
    <source>
        <dbReference type="SAM" id="Phobius"/>
    </source>
</evidence>
<dbReference type="AlphaFoldDB" id="A0A146K6L4"/>
<feature type="transmembrane region" description="Helical" evidence="6">
    <location>
        <begin position="172"/>
        <end position="195"/>
    </location>
</feature>
<dbReference type="PANTHER" id="PTHR42718">
    <property type="entry name" value="MAJOR FACILITATOR SUPERFAMILY MULTIDRUG TRANSPORTER MFSC"/>
    <property type="match status" value="1"/>
</dbReference>
<feature type="transmembrane region" description="Helical" evidence="6">
    <location>
        <begin position="259"/>
        <end position="279"/>
    </location>
</feature>
<dbReference type="Pfam" id="PF07690">
    <property type="entry name" value="MFS_1"/>
    <property type="match status" value="1"/>
</dbReference>
<evidence type="ECO:0000259" key="7">
    <source>
        <dbReference type="PROSITE" id="PS50850"/>
    </source>
</evidence>
<feature type="transmembrane region" description="Helical" evidence="6">
    <location>
        <begin position="143"/>
        <end position="160"/>
    </location>
</feature>
<evidence type="ECO:0000256" key="3">
    <source>
        <dbReference type="ARBA" id="ARBA00022692"/>
    </source>
</evidence>
<keyword evidence="3 6" id="KW-0812">Transmembrane</keyword>
<gene>
    <name evidence="8" type="ORF">TPC1_15561</name>
</gene>
<evidence type="ECO:0000256" key="2">
    <source>
        <dbReference type="ARBA" id="ARBA00022448"/>
    </source>
</evidence>
<keyword evidence="4 6" id="KW-1133">Transmembrane helix</keyword>
<evidence type="ECO:0000256" key="5">
    <source>
        <dbReference type="ARBA" id="ARBA00023136"/>
    </source>
</evidence>
<evidence type="ECO:0000256" key="1">
    <source>
        <dbReference type="ARBA" id="ARBA00004141"/>
    </source>
</evidence>
<dbReference type="InterPro" id="IPR020846">
    <property type="entry name" value="MFS_dom"/>
</dbReference>
<proteinExistence type="predicted"/>
<feature type="transmembrane region" description="Helical" evidence="6">
    <location>
        <begin position="330"/>
        <end position="349"/>
    </location>
</feature>
<feature type="transmembrane region" description="Helical" evidence="6">
    <location>
        <begin position="361"/>
        <end position="393"/>
    </location>
</feature>
<feature type="transmembrane region" description="Helical" evidence="6">
    <location>
        <begin position="45"/>
        <end position="61"/>
    </location>
</feature>
<organism evidence="8">
    <name type="scientific">Trepomonas sp. PC1</name>
    <dbReference type="NCBI Taxonomy" id="1076344"/>
    <lineage>
        <taxon>Eukaryota</taxon>
        <taxon>Metamonada</taxon>
        <taxon>Diplomonadida</taxon>
        <taxon>Hexamitidae</taxon>
        <taxon>Hexamitinae</taxon>
        <taxon>Trepomonas</taxon>
    </lineage>
</organism>
<feature type="transmembrane region" description="Helical" evidence="6">
    <location>
        <begin position="114"/>
        <end position="137"/>
    </location>
</feature>
<sequence>ETLTAMQDSTLQQSVIAENNSQPQKKCKLINIFSKEHLKEGDSKFSALVPFISTGCIAVYMDSVGMNVSFTKMQLDFGTDLATTQWVQTIYLLSSAALSIPLSKVAQLVGEKNMIIACGSLCILFQIALCFVYNFWVFCALKFVVGALHSPLTMLRASLLRKMSSQSQITRFMQLNSITLNTIVSFVPLLTGIMVDFSWRLVMMFTSIMALLQMFCVLPFPDFKPTKSSVTFDYWGVVLLFFGVGMLDISFTILSKKMYVAFAIMLIVSIALLTVFYIVERKHKDPILPINILKNPILEYSVGNMLLMFAIKGAEYIYPQIFAFYGKMNTTLGFVQTMNSVVSIVMALIQPFLQKRFLNKTLILAGLSGNVIVALLQVICARSFLALLILNILN</sequence>
<dbReference type="GO" id="GO:0022857">
    <property type="term" value="F:transmembrane transporter activity"/>
    <property type="evidence" value="ECO:0007669"/>
    <property type="project" value="InterPro"/>
</dbReference>
<feature type="transmembrane region" description="Helical" evidence="6">
    <location>
        <begin position="201"/>
        <end position="220"/>
    </location>
</feature>
<dbReference type="Gene3D" id="1.20.1250.20">
    <property type="entry name" value="MFS general substrate transporter like domains"/>
    <property type="match status" value="1"/>
</dbReference>
<dbReference type="InterPro" id="IPR036259">
    <property type="entry name" value="MFS_trans_sf"/>
</dbReference>
<keyword evidence="2" id="KW-0813">Transport</keyword>
<dbReference type="PROSITE" id="PS50850">
    <property type="entry name" value="MFS"/>
    <property type="match status" value="1"/>
</dbReference>
<feature type="non-terminal residue" evidence="8">
    <location>
        <position position="394"/>
    </location>
</feature>
<feature type="transmembrane region" description="Helical" evidence="6">
    <location>
        <begin position="232"/>
        <end position="253"/>
    </location>
</feature>
<comment type="subcellular location">
    <subcellularLocation>
        <location evidence="1">Membrane</location>
        <topology evidence="1">Multi-pass membrane protein</topology>
    </subcellularLocation>
</comment>